<reference evidence="1" key="1">
    <citation type="submission" date="2018-05" db="EMBL/GenBank/DDBJ databases">
        <authorList>
            <person name="Lanie J.A."/>
            <person name="Ng W.-L."/>
            <person name="Kazmierczak K.M."/>
            <person name="Andrzejewski T.M."/>
            <person name="Davidsen T.M."/>
            <person name="Wayne K.J."/>
            <person name="Tettelin H."/>
            <person name="Glass J.I."/>
            <person name="Rusch D."/>
            <person name="Podicherti R."/>
            <person name="Tsui H.-C.T."/>
            <person name="Winkler M.E."/>
        </authorList>
    </citation>
    <scope>NUCLEOTIDE SEQUENCE</scope>
</reference>
<gene>
    <name evidence="1" type="ORF">METZ01_LOCUS398382</name>
</gene>
<dbReference type="EMBL" id="UINC01151745">
    <property type="protein sequence ID" value="SVD45528.1"/>
    <property type="molecule type" value="Genomic_DNA"/>
</dbReference>
<protein>
    <recommendedName>
        <fullName evidence="2">Thioredoxin</fullName>
    </recommendedName>
</protein>
<evidence type="ECO:0000313" key="1">
    <source>
        <dbReference type="EMBL" id="SVD45528.1"/>
    </source>
</evidence>
<organism evidence="1">
    <name type="scientific">marine metagenome</name>
    <dbReference type="NCBI Taxonomy" id="408172"/>
    <lineage>
        <taxon>unclassified sequences</taxon>
        <taxon>metagenomes</taxon>
        <taxon>ecological metagenomes</taxon>
    </lineage>
</organism>
<proteinExistence type="predicted"/>
<sequence>MELTLQQQTIEAEDALAVQELFFQNEWADGLPVVPPTKNKIEAMLNAVPMDPQTIIGAIPERGCVFTLEVAAINSVMAGCLPEYFPVVVTAVSAISDPAFGLHGPSASTHGPAILIIVNGPVAKSIGLNYGQNLFGPGVRANSTIGRAVRLILLNAGGTREFDRSTLGHGGKFSYCIAENET</sequence>
<accession>A0A382VI02</accession>
<evidence type="ECO:0008006" key="2">
    <source>
        <dbReference type="Google" id="ProtNLM"/>
    </source>
</evidence>
<dbReference type="AlphaFoldDB" id="A0A382VI02"/>
<feature type="non-terminal residue" evidence="1">
    <location>
        <position position="182"/>
    </location>
</feature>
<name>A0A382VI02_9ZZZZ</name>